<dbReference type="RefSeq" id="WP_277866026.1">
    <property type="nucleotide sequence ID" value="NZ_JAKKUT010000002.1"/>
</dbReference>
<reference evidence="1" key="2">
    <citation type="submission" date="2022-01" db="EMBL/GenBank/DDBJ databases">
        <authorList>
            <person name="Zivanovic Y."/>
            <person name="Moreira D."/>
            <person name="Lopez-Garcia P."/>
        </authorList>
    </citation>
    <scope>NUCLEOTIDE SEQUENCE</scope>
    <source>
        <strain evidence="1">G9</strain>
    </source>
</reference>
<organism evidence="1 2">
    <name type="scientific">Candidatus Synechococcus calcipolaris G9</name>
    <dbReference type="NCBI Taxonomy" id="1497997"/>
    <lineage>
        <taxon>Bacteria</taxon>
        <taxon>Bacillati</taxon>
        <taxon>Cyanobacteriota</taxon>
        <taxon>Cyanophyceae</taxon>
        <taxon>Synechococcales</taxon>
        <taxon>Synechococcaceae</taxon>
        <taxon>Synechococcus</taxon>
    </lineage>
</organism>
<evidence type="ECO:0000313" key="1">
    <source>
        <dbReference type="EMBL" id="MDG2990108.1"/>
    </source>
</evidence>
<sequence>MPKYNLYRIPKDQEEDLIAKLRLSGLEQIGEQEVEGFQMKFFFSSEPDEIEIWWVETYQEFLGDVETPKNLMHFGVLLISGSEICYAISLGKAHFYLSQFCDSEFGLNLAERIIDENDLKIKNSKYYKSAKSKMITTYQQGSQVMFDSGESMHYIKGKTIDSARWGKMVSFGKSVHLNIAKQPLEIPTVINEIEDVLSQPIRVKLPKVDIVKDGRIIQRLDKTLARAILRTQNDSGINVEEFTMSGVDFIFADSYEYSLYLKGKSDEAVRLDELNLESLVAFLRNHRINIQEEINNLKVKVHNEYGRDHTKPLKFYLDFIKEDERYCLIDGVWHKFNQSYVEFLEEKVDEIKLDYNSAFDVNSGIDEARFNQERENDGYLNYDRDLQSLDGRYRVEKMDLYKDGVLYFVKKGTPQKLAYVIDQAINTVKILQNNADCIMINKEPVEINGICLWMILKRQTVIEKLSDINSIILHMKLVEWRRTLIDAGFTPLIKVNYIRE</sequence>
<dbReference type="Proteomes" id="UP001154265">
    <property type="component" value="Unassembled WGS sequence"/>
</dbReference>
<dbReference type="Pfam" id="PF19614">
    <property type="entry name" value="DUF6119"/>
    <property type="match status" value="1"/>
</dbReference>
<accession>A0ABT6EYD2</accession>
<dbReference type="NCBIfam" id="TIGR04141">
    <property type="entry name" value="TIGR04141 family sporadically distributed protein"/>
    <property type="match status" value="1"/>
</dbReference>
<gene>
    <name evidence="1" type="ORF">L3556_04040</name>
</gene>
<name>A0ABT6EYD2_9SYNE</name>
<keyword evidence="2" id="KW-1185">Reference proteome</keyword>
<proteinExistence type="predicted"/>
<evidence type="ECO:0000313" key="2">
    <source>
        <dbReference type="Proteomes" id="UP001154265"/>
    </source>
</evidence>
<dbReference type="InterPro" id="IPR026487">
    <property type="entry name" value="CHP04141"/>
</dbReference>
<comment type="caution">
    <text evidence="1">The sequence shown here is derived from an EMBL/GenBank/DDBJ whole genome shotgun (WGS) entry which is preliminary data.</text>
</comment>
<protein>
    <submittedName>
        <fullName evidence="1">TIGR04141 family sporadically distributed protein</fullName>
    </submittedName>
</protein>
<reference evidence="1" key="1">
    <citation type="journal article" date="2022" name="Genome Biol. Evol.">
        <title>A New Gene Family Diagnostic for Intracellular Biomineralization of Amorphous Ca Carbonates by Cyanobacteria.</title>
        <authorList>
            <person name="Benzerara K."/>
            <person name="Duprat E."/>
            <person name="Bitard-Feildel T."/>
            <person name="Caumes G."/>
            <person name="Cassier-Chauvat C."/>
            <person name="Chauvat F."/>
            <person name="Dezi M."/>
            <person name="Diop S.I."/>
            <person name="Gaschignard G."/>
            <person name="Gorgen S."/>
            <person name="Gugger M."/>
            <person name="Lopez-Garcia P."/>
            <person name="Millet M."/>
            <person name="Skouri-Panet F."/>
            <person name="Moreira D."/>
            <person name="Callebaut I."/>
        </authorList>
    </citation>
    <scope>NUCLEOTIDE SEQUENCE</scope>
    <source>
        <strain evidence="1">G9</strain>
    </source>
</reference>
<dbReference type="EMBL" id="JAKKUT010000002">
    <property type="protein sequence ID" value="MDG2990108.1"/>
    <property type="molecule type" value="Genomic_DNA"/>
</dbReference>